<keyword evidence="2" id="KW-1185">Reference proteome</keyword>
<protein>
    <submittedName>
        <fullName evidence="1">Uncharacterized protein</fullName>
    </submittedName>
</protein>
<evidence type="ECO:0000313" key="1">
    <source>
        <dbReference type="EMBL" id="KAJ8636234.1"/>
    </source>
</evidence>
<organism evidence="1 2">
    <name type="scientific">Persea americana</name>
    <name type="common">Avocado</name>
    <dbReference type="NCBI Taxonomy" id="3435"/>
    <lineage>
        <taxon>Eukaryota</taxon>
        <taxon>Viridiplantae</taxon>
        <taxon>Streptophyta</taxon>
        <taxon>Embryophyta</taxon>
        <taxon>Tracheophyta</taxon>
        <taxon>Spermatophyta</taxon>
        <taxon>Magnoliopsida</taxon>
        <taxon>Magnoliidae</taxon>
        <taxon>Laurales</taxon>
        <taxon>Lauraceae</taxon>
        <taxon>Persea</taxon>
    </lineage>
</organism>
<comment type="caution">
    <text evidence="1">The sequence shown here is derived from an EMBL/GenBank/DDBJ whole genome shotgun (WGS) entry which is preliminary data.</text>
</comment>
<gene>
    <name evidence="1" type="ORF">MRB53_010501</name>
</gene>
<reference evidence="1 2" key="1">
    <citation type="journal article" date="2022" name="Hortic Res">
        <title>A haplotype resolved chromosomal level avocado genome allows analysis of novel avocado genes.</title>
        <authorList>
            <person name="Nath O."/>
            <person name="Fletcher S.J."/>
            <person name="Hayward A."/>
            <person name="Shaw L.M."/>
            <person name="Masouleh A.K."/>
            <person name="Furtado A."/>
            <person name="Henry R.J."/>
            <person name="Mitter N."/>
        </authorList>
    </citation>
    <scope>NUCLEOTIDE SEQUENCE [LARGE SCALE GENOMIC DNA]</scope>
    <source>
        <strain evidence="2">cv. Hass</strain>
    </source>
</reference>
<dbReference type="EMBL" id="CM056811">
    <property type="protein sequence ID" value="KAJ8636234.1"/>
    <property type="molecule type" value="Genomic_DNA"/>
</dbReference>
<sequence length="362" mass="39037">MEVSGIVFRSVPCYSGAGFRQSQSKEPTKLSVFRRSCEFSDEGHLRYYGVVCKKKEKVKSKDCDETMMLKKKKGMKMIKGLSKDLSALRHMRFGGEEDLMEEEFKGKMISEAAEALLAELQVLKAEEKEMKRRRKEEKAAMKAAQMKAIGDCNNSSSSSSESSNIECGEVVDMSCLRSGALAQDKNKIDQPQPIQMEASIDTSTQSNNTAAVPCSSSIEERNTTWVIESPSSSTCCNESSGSTISGSNSSSRNSLVVGASSSERIQVCMGGKCRKSGAVELLGEFERMIGVEGAVVGCKCMGKCRDGPNVRVLNQCNGNALEKEVGGSITNPLCIGVGLEDVGAIVANFFGEKEDMGMMAAA</sequence>
<dbReference type="Proteomes" id="UP001234297">
    <property type="component" value="Chromosome 3"/>
</dbReference>
<name>A0ACC2LS05_PERAE</name>
<evidence type="ECO:0000313" key="2">
    <source>
        <dbReference type="Proteomes" id="UP001234297"/>
    </source>
</evidence>
<proteinExistence type="predicted"/>
<accession>A0ACC2LS05</accession>